<proteinExistence type="predicted"/>
<dbReference type="Proteomes" id="UP000001798">
    <property type="component" value="Chromosome 3"/>
</dbReference>
<name>A0A384JBF1_BOTFB</name>
<accession>A0A384JBF1</accession>
<reference evidence="1 2" key="2">
    <citation type="journal article" date="2012" name="Eukaryot. Cell">
        <title>Genome update of Botrytis cinerea strains B05.10 and T4.</title>
        <authorList>
            <person name="Staats M."/>
            <person name="van Kan J.A."/>
        </authorList>
    </citation>
    <scope>NUCLEOTIDE SEQUENCE [LARGE SCALE GENOMIC DNA]</scope>
    <source>
        <strain evidence="1 2">B05.10</strain>
    </source>
</reference>
<reference evidence="1 2" key="1">
    <citation type="journal article" date="2011" name="PLoS Genet.">
        <title>Genomic analysis of the necrotrophic fungal pathogens Sclerotinia sclerotiorum and Botrytis cinerea.</title>
        <authorList>
            <person name="Amselem J."/>
            <person name="Cuomo C.A."/>
            <person name="van Kan J.A."/>
            <person name="Viaud M."/>
            <person name="Benito E.P."/>
            <person name="Couloux A."/>
            <person name="Coutinho P.M."/>
            <person name="de Vries R.P."/>
            <person name="Dyer P.S."/>
            <person name="Fillinger S."/>
            <person name="Fournier E."/>
            <person name="Gout L."/>
            <person name="Hahn M."/>
            <person name="Kohn L."/>
            <person name="Lapalu N."/>
            <person name="Plummer K.M."/>
            <person name="Pradier J.M."/>
            <person name="Quevillon E."/>
            <person name="Sharon A."/>
            <person name="Simon A."/>
            <person name="ten Have A."/>
            <person name="Tudzynski B."/>
            <person name="Tudzynski P."/>
            <person name="Wincker P."/>
            <person name="Andrew M."/>
            <person name="Anthouard V."/>
            <person name="Beever R.E."/>
            <person name="Beffa R."/>
            <person name="Benoit I."/>
            <person name="Bouzid O."/>
            <person name="Brault B."/>
            <person name="Chen Z."/>
            <person name="Choquer M."/>
            <person name="Collemare J."/>
            <person name="Cotton P."/>
            <person name="Danchin E.G."/>
            <person name="Da Silva C."/>
            <person name="Gautier A."/>
            <person name="Giraud C."/>
            <person name="Giraud T."/>
            <person name="Gonzalez C."/>
            <person name="Grossetete S."/>
            <person name="Guldener U."/>
            <person name="Henrissat B."/>
            <person name="Howlett B.J."/>
            <person name="Kodira C."/>
            <person name="Kretschmer M."/>
            <person name="Lappartient A."/>
            <person name="Leroch M."/>
            <person name="Levis C."/>
            <person name="Mauceli E."/>
            <person name="Neuveglise C."/>
            <person name="Oeser B."/>
            <person name="Pearson M."/>
            <person name="Poulain J."/>
            <person name="Poussereau N."/>
            <person name="Quesneville H."/>
            <person name="Rascle C."/>
            <person name="Schumacher J."/>
            <person name="Segurens B."/>
            <person name="Sexton A."/>
            <person name="Silva E."/>
            <person name="Sirven C."/>
            <person name="Soanes D.M."/>
            <person name="Talbot N.J."/>
            <person name="Templeton M."/>
            <person name="Yandava C."/>
            <person name="Yarden O."/>
            <person name="Zeng Q."/>
            <person name="Rollins J.A."/>
            <person name="Lebrun M.H."/>
            <person name="Dickman M."/>
        </authorList>
    </citation>
    <scope>NUCLEOTIDE SEQUENCE [LARGE SCALE GENOMIC DNA]</scope>
    <source>
        <strain evidence="1 2">B05.10</strain>
    </source>
</reference>
<keyword evidence="2" id="KW-1185">Reference proteome</keyword>
<dbReference type="RefSeq" id="XP_024547588.1">
    <property type="nucleotide sequence ID" value="XM_024691815.1"/>
</dbReference>
<protein>
    <submittedName>
        <fullName evidence="1">Uncharacterized protein</fullName>
    </submittedName>
</protein>
<dbReference type="AlphaFoldDB" id="A0A384JBF1"/>
<dbReference type="VEuPathDB" id="FungiDB:Bcin03g02400"/>
<sequence length="58" mass="6962">MVDMQILRRVELETSEGKFFKTKHCCNTADPLHTFAWGFTKRTRCDYPKELIHLLYEI</sequence>
<evidence type="ECO:0000313" key="2">
    <source>
        <dbReference type="Proteomes" id="UP000001798"/>
    </source>
</evidence>
<dbReference type="EMBL" id="CP009807">
    <property type="protein sequence ID" value="ATZ47968.1"/>
    <property type="molecule type" value="Genomic_DNA"/>
</dbReference>
<dbReference type="KEGG" id="bfu:BCIN_03g02400"/>
<reference evidence="1 2" key="3">
    <citation type="journal article" date="2017" name="Mol. Plant Pathol.">
        <title>A gapless genome sequence of the fungus Botrytis cinerea.</title>
        <authorList>
            <person name="Van Kan J.A."/>
            <person name="Stassen J.H."/>
            <person name="Mosbach A."/>
            <person name="Van Der Lee T.A."/>
            <person name="Faino L."/>
            <person name="Farmer A.D."/>
            <person name="Papasotiriou D.G."/>
            <person name="Zhou S."/>
            <person name="Seidl M.F."/>
            <person name="Cottam E."/>
            <person name="Edel D."/>
            <person name="Hahn M."/>
            <person name="Schwartz D.C."/>
            <person name="Dietrich R.A."/>
            <person name="Widdison S."/>
            <person name="Scalliet G."/>
        </authorList>
    </citation>
    <scope>NUCLEOTIDE SEQUENCE [LARGE SCALE GENOMIC DNA]</scope>
    <source>
        <strain evidence="1 2">B05.10</strain>
    </source>
</reference>
<evidence type="ECO:0000313" key="1">
    <source>
        <dbReference type="EMBL" id="ATZ47968.1"/>
    </source>
</evidence>
<dbReference type="GeneID" id="36394015"/>
<gene>
    <name evidence="1" type="ORF">BCIN_03g02400</name>
</gene>
<organism evidence="1 2">
    <name type="scientific">Botryotinia fuckeliana (strain B05.10)</name>
    <name type="common">Noble rot fungus</name>
    <name type="synonym">Botrytis cinerea</name>
    <dbReference type="NCBI Taxonomy" id="332648"/>
    <lineage>
        <taxon>Eukaryota</taxon>
        <taxon>Fungi</taxon>
        <taxon>Dikarya</taxon>
        <taxon>Ascomycota</taxon>
        <taxon>Pezizomycotina</taxon>
        <taxon>Leotiomycetes</taxon>
        <taxon>Helotiales</taxon>
        <taxon>Sclerotiniaceae</taxon>
        <taxon>Botrytis</taxon>
    </lineage>
</organism>